<evidence type="ECO:0000256" key="1">
    <source>
        <dbReference type="ARBA" id="ARBA00022679"/>
    </source>
</evidence>
<keyword evidence="6" id="KW-1185">Reference proteome</keyword>
<feature type="domain" description="N-acetyltransferase" evidence="4">
    <location>
        <begin position="10"/>
        <end position="167"/>
    </location>
</feature>
<proteinExistence type="inferred from homology"/>
<accession>A0ABU6GRK5</accession>
<comment type="caution">
    <text evidence="5">The sequence shown here is derived from an EMBL/GenBank/DDBJ whole genome shotgun (WGS) entry which is preliminary data.</text>
</comment>
<protein>
    <submittedName>
        <fullName evidence="5">GNAT family N-acetyltransferase</fullName>
    </submittedName>
</protein>
<keyword evidence="1" id="KW-0808">Transferase</keyword>
<evidence type="ECO:0000259" key="4">
    <source>
        <dbReference type="PROSITE" id="PS51186"/>
    </source>
</evidence>
<dbReference type="Gene3D" id="3.40.630.30">
    <property type="match status" value="1"/>
</dbReference>
<dbReference type="InterPro" id="IPR000182">
    <property type="entry name" value="GNAT_dom"/>
</dbReference>
<dbReference type="InterPro" id="IPR016181">
    <property type="entry name" value="Acyl_CoA_acyltransferase"/>
</dbReference>
<keyword evidence="2" id="KW-0012">Acyltransferase</keyword>
<dbReference type="Proteomes" id="UP001344632">
    <property type="component" value="Unassembled WGS sequence"/>
</dbReference>
<dbReference type="PANTHER" id="PTHR43792:SF8">
    <property type="entry name" value="[RIBOSOMAL PROTEIN US5]-ALANINE N-ACETYLTRANSFERASE"/>
    <property type="match status" value="1"/>
</dbReference>
<dbReference type="SUPFAM" id="SSF55729">
    <property type="entry name" value="Acyl-CoA N-acyltransferases (Nat)"/>
    <property type="match status" value="1"/>
</dbReference>
<evidence type="ECO:0000256" key="2">
    <source>
        <dbReference type="ARBA" id="ARBA00023315"/>
    </source>
</evidence>
<evidence type="ECO:0000313" key="6">
    <source>
        <dbReference type="Proteomes" id="UP001344632"/>
    </source>
</evidence>
<gene>
    <name evidence="5" type="ORF">P4H66_21275</name>
</gene>
<dbReference type="RefSeq" id="WP_326090114.1">
    <property type="nucleotide sequence ID" value="NZ_JARLKZ010000016.1"/>
</dbReference>
<dbReference type="EMBL" id="JARLKZ010000016">
    <property type="protein sequence ID" value="MEC0242343.1"/>
    <property type="molecule type" value="Genomic_DNA"/>
</dbReference>
<dbReference type="Pfam" id="PF13302">
    <property type="entry name" value="Acetyltransf_3"/>
    <property type="match status" value="1"/>
</dbReference>
<name>A0ABU6GRK5_9BACL</name>
<dbReference type="PROSITE" id="PS51186">
    <property type="entry name" value="GNAT"/>
    <property type="match status" value="1"/>
</dbReference>
<sequence>MRNQKNDFRVLIKPWDESNLNLLYLLNTPQMLEHLGGPEAEEQVIERHKRYIGVAETGTGCMFSIMLAPHDEPVGNVGYWESVWQEETIYEIGWGILPPFQNQGIATAATTAAIASAREQKKYRYMHAFPSVDNPASNGICRKLGFTLISECDFEYPKGSFLRCNNWRLDLKSHS</sequence>
<organism evidence="5 6">
    <name type="scientific">Paenibacillus dokdonensis</name>
    <dbReference type="NCBI Taxonomy" id="2567944"/>
    <lineage>
        <taxon>Bacteria</taxon>
        <taxon>Bacillati</taxon>
        <taxon>Bacillota</taxon>
        <taxon>Bacilli</taxon>
        <taxon>Bacillales</taxon>
        <taxon>Paenibacillaceae</taxon>
        <taxon>Paenibacillus</taxon>
    </lineage>
</organism>
<comment type="similarity">
    <text evidence="3">Belongs to the acetyltransferase family. RimJ subfamily.</text>
</comment>
<dbReference type="InterPro" id="IPR051531">
    <property type="entry name" value="N-acetyltransferase"/>
</dbReference>
<evidence type="ECO:0000313" key="5">
    <source>
        <dbReference type="EMBL" id="MEC0242343.1"/>
    </source>
</evidence>
<evidence type="ECO:0000256" key="3">
    <source>
        <dbReference type="ARBA" id="ARBA00038502"/>
    </source>
</evidence>
<reference evidence="5 6" key="1">
    <citation type="submission" date="2023-03" db="EMBL/GenBank/DDBJ databases">
        <title>Bacillus Genome Sequencing.</title>
        <authorList>
            <person name="Dunlap C."/>
        </authorList>
    </citation>
    <scope>NUCLEOTIDE SEQUENCE [LARGE SCALE GENOMIC DNA]</scope>
    <source>
        <strain evidence="5 6">BD-525</strain>
    </source>
</reference>
<dbReference type="PANTHER" id="PTHR43792">
    <property type="entry name" value="GNAT FAMILY, PUTATIVE (AFU_ORTHOLOGUE AFUA_3G00765)-RELATED-RELATED"/>
    <property type="match status" value="1"/>
</dbReference>